<name>A0A849V6F6_9GAMM</name>
<dbReference type="InterPro" id="IPR023213">
    <property type="entry name" value="CAT-like_dom_sf"/>
</dbReference>
<dbReference type="InterPro" id="IPR025110">
    <property type="entry name" value="AMP-bd_C"/>
</dbReference>
<dbReference type="InterPro" id="IPR036736">
    <property type="entry name" value="ACP-like_sf"/>
</dbReference>
<proteinExistence type="predicted"/>
<comment type="caution">
    <text evidence="5">The sequence shown here is derived from an EMBL/GenBank/DDBJ whole genome shotgun (WGS) entry which is preliminary data.</text>
</comment>
<dbReference type="EMBL" id="JABBPG010000001">
    <property type="protein sequence ID" value="NOU49089.1"/>
    <property type="molecule type" value="Genomic_DNA"/>
</dbReference>
<dbReference type="InterPro" id="IPR042099">
    <property type="entry name" value="ANL_N_sf"/>
</dbReference>
<dbReference type="Gene3D" id="1.10.10.1830">
    <property type="entry name" value="Non-ribosomal peptide synthase, adenylation domain"/>
    <property type="match status" value="1"/>
</dbReference>
<dbReference type="SMART" id="SM00823">
    <property type="entry name" value="PKS_PP"/>
    <property type="match status" value="2"/>
</dbReference>
<dbReference type="NCBIfam" id="TIGR01733">
    <property type="entry name" value="AA-adenyl-dom"/>
    <property type="match status" value="2"/>
</dbReference>
<dbReference type="InterPro" id="IPR010071">
    <property type="entry name" value="AA_adenyl_dom"/>
</dbReference>
<dbReference type="CDD" id="cd05930">
    <property type="entry name" value="A_NRPS"/>
    <property type="match status" value="3"/>
</dbReference>
<keyword evidence="2" id="KW-0596">Phosphopantetheine</keyword>
<dbReference type="InterPro" id="IPR029058">
    <property type="entry name" value="AB_hydrolase_fold"/>
</dbReference>
<dbReference type="PROSITE" id="PS00455">
    <property type="entry name" value="AMP_BINDING"/>
    <property type="match status" value="3"/>
</dbReference>
<dbReference type="PANTHER" id="PTHR45527:SF1">
    <property type="entry name" value="FATTY ACID SYNTHASE"/>
    <property type="match status" value="1"/>
</dbReference>
<dbReference type="RefSeq" id="WP_171624188.1">
    <property type="nucleotide sequence ID" value="NZ_JABBPG010000001.1"/>
</dbReference>
<dbReference type="Gene3D" id="3.40.50.1820">
    <property type="entry name" value="alpha/beta hydrolase"/>
    <property type="match status" value="1"/>
</dbReference>
<feature type="domain" description="Carrier" evidence="4">
    <location>
        <begin position="1026"/>
        <end position="1101"/>
    </location>
</feature>
<dbReference type="Pfam" id="PF18563">
    <property type="entry name" value="TubC_N"/>
    <property type="match status" value="1"/>
</dbReference>
<dbReference type="GO" id="GO:0044550">
    <property type="term" value="P:secondary metabolite biosynthetic process"/>
    <property type="evidence" value="ECO:0007669"/>
    <property type="project" value="TreeGrafter"/>
</dbReference>
<dbReference type="Gene3D" id="1.10.1200.10">
    <property type="entry name" value="ACP-like"/>
    <property type="match status" value="2"/>
</dbReference>
<dbReference type="InterPro" id="IPR044894">
    <property type="entry name" value="TubC_N_sf"/>
</dbReference>
<dbReference type="InterPro" id="IPR009081">
    <property type="entry name" value="PP-bd_ACP"/>
</dbReference>
<gene>
    <name evidence="5" type="ORF">HG263_00800</name>
</gene>
<accession>A0A849V6F6</accession>
<dbReference type="Proteomes" id="UP000586305">
    <property type="component" value="Unassembled WGS sequence"/>
</dbReference>
<keyword evidence="6" id="KW-1185">Reference proteome</keyword>
<dbReference type="GO" id="GO:0031177">
    <property type="term" value="F:phosphopantetheine binding"/>
    <property type="evidence" value="ECO:0007669"/>
    <property type="project" value="InterPro"/>
</dbReference>
<dbReference type="Gene3D" id="3.30.559.30">
    <property type="entry name" value="Nonribosomal peptide synthetase, condensation domain"/>
    <property type="match status" value="3"/>
</dbReference>
<dbReference type="NCBIfam" id="NF003417">
    <property type="entry name" value="PRK04813.1"/>
    <property type="match status" value="3"/>
</dbReference>
<dbReference type="Gene3D" id="3.40.50.12780">
    <property type="entry name" value="N-terminal domain of ligase-like"/>
    <property type="match status" value="1"/>
</dbReference>
<keyword evidence="3" id="KW-0597">Phosphoprotein</keyword>
<dbReference type="CDD" id="cd19531">
    <property type="entry name" value="LCL_NRPS-like"/>
    <property type="match status" value="3"/>
</dbReference>
<dbReference type="FunFam" id="3.30.300.30:FF:000015">
    <property type="entry name" value="Nonribosomal peptide synthase SidD"/>
    <property type="match status" value="1"/>
</dbReference>
<dbReference type="Pfam" id="PF00501">
    <property type="entry name" value="AMP-binding"/>
    <property type="match status" value="3"/>
</dbReference>
<dbReference type="Gene3D" id="3.40.50.980">
    <property type="match status" value="4"/>
</dbReference>
<dbReference type="SUPFAM" id="SSF47336">
    <property type="entry name" value="ACP-like"/>
    <property type="match status" value="3"/>
</dbReference>
<dbReference type="InterPro" id="IPR041464">
    <property type="entry name" value="TubC_N"/>
</dbReference>
<dbReference type="SUPFAM" id="SSF56801">
    <property type="entry name" value="Acetyl-CoA synthetase-like"/>
    <property type="match status" value="3"/>
</dbReference>
<dbReference type="InterPro" id="IPR020806">
    <property type="entry name" value="PKS_PP-bd"/>
</dbReference>
<dbReference type="GO" id="GO:0005737">
    <property type="term" value="C:cytoplasm"/>
    <property type="evidence" value="ECO:0007669"/>
    <property type="project" value="TreeGrafter"/>
</dbReference>
<protein>
    <submittedName>
        <fullName evidence="5">Amino acid adenylation domain-containing protein</fullName>
    </submittedName>
</protein>
<dbReference type="InterPro" id="IPR020845">
    <property type="entry name" value="AMP-binding_CS"/>
</dbReference>
<dbReference type="Pfam" id="PF13193">
    <property type="entry name" value="AMP-binding_C"/>
    <property type="match status" value="3"/>
</dbReference>
<evidence type="ECO:0000313" key="6">
    <source>
        <dbReference type="Proteomes" id="UP000586305"/>
    </source>
</evidence>
<organism evidence="5 6">
    <name type="scientific">Pseudoalteromonas caenipelagi</name>
    <dbReference type="NCBI Taxonomy" id="2726988"/>
    <lineage>
        <taxon>Bacteria</taxon>
        <taxon>Pseudomonadati</taxon>
        <taxon>Pseudomonadota</taxon>
        <taxon>Gammaproteobacteria</taxon>
        <taxon>Alteromonadales</taxon>
        <taxon>Pseudoalteromonadaceae</taxon>
        <taxon>Pseudoalteromonas</taxon>
    </lineage>
</organism>
<evidence type="ECO:0000313" key="5">
    <source>
        <dbReference type="EMBL" id="NOU49089.1"/>
    </source>
</evidence>
<feature type="domain" description="Carrier" evidence="4">
    <location>
        <begin position="3214"/>
        <end position="3289"/>
    </location>
</feature>
<dbReference type="GO" id="GO:0003824">
    <property type="term" value="F:catalytic activity"/>
    <property type="evidence" value="ECO:0007669"/>
    <property type="project" value="InterPro"/>
</dbReference>
<dbReference type="InterPro" id="IPR045851">
    <property type="entry name" value="AMP-bd_C_sf"/>
</dbReference>
<dbReference type="Pfam" id="PF00550">
    <property type="entry name" value="PP-binding"/>
    <property type="match status" value="3"/>
</dbReference>
<reference evidence="5 6" key="1">
    <citation type="submission" date="2020-04" db="EMBL/GenBank/DDBJ databases">
        <title>Pseudoalteromonas caenipelagi sp. nov., isolated from a tidal flat.</title>
        <authorList>
            <person name="Park S."/>
            <person name="Yoon J.-H."/>
        </authorList>
    </citation>
    <scope>NUCLEOTIDE SEQUENCE [LARGE SCALE GENOMIC DNA]</scope>
    <source>
        <strain evidence="5 6">JBTF-M23</strain>
    </source>
</reference>
<sequence>MDTIAIEEFLADLDSRGIYVYLQGGKLKLRTKLESVPQALLAQIKANKEHLISYMSQHDDKQGNLSSAQQRIWFISQYEQQSYAYNMAGLIKLSRAISANALNFAINSLLSRYDILRSNFFDSESGGIQKVNEEYQFSLTVRPTDPNTSKTSLIKQLHNELTYCFDLANELLIRGTLFADESGEQGQWLYLSMHHIVADGWSVGLFVQALLEELSERTAANDNPLQYRDYVYWESQFRQTDDYQKQLAYWQNQLSSLELFELPTCHARSASKNYDGDTIYFTVANDLLSRFEQRCQHIEITPFVGFLSVFYGLLYRYSHKQDITLGVPVLNRTQTEFEDMIGCFINTLPMRVRLEQSVTFAQLAAMVKDMAKHALANQNVALEDIISTLNLPKSSAHSALFQVLFNYNGVDTDKLSAHGLSAELVPLDNHSAKFDLTLNLSRNGSGLTANIDYSTQLFDSAFIETFASDFIALVEAFCDQHQQSIAHASLPSVQKADQLLTHQPTQQQFVSIVELITQQAKKHPQKVALYDDGDNKYSYAELDSLSAQLASGLRNNRRYTDDKTVALLVNRSADSLVAMLGIMRAGLAYLPIEQGTPLKRILEVLNQANSTHLITINSDVLSADDTAKLTDESIMVNAYETLIANEAFIGPISIDTKPDDCAYVMFTSGSTGVPKGVMVPHRALASYIQGVGEVIEFTSQTKSAVLTGLATDLCLTGIYPVLANGGSVVFLAAKQSQLEPQFIVNELQRQQINLVKITPSFANEILPLAIKQKSSTVVKQWVLGGEPLTESLVQAVRDYCPDAHIYNHYGPTETCIGVSAYKLAWNSESNWGSYSIGNGFSHVYLKVLNSYLQSVPAGSAGELFIGGDSVALGYINAPEINADAFVTIQGQRFYRTGDKVRLNNAGQLEYLGRLDNQVKIRGFRVDLQDIESKLNALAQVKSGVVISKPQADSAALVAFVVPEPNGLSTAQIQLHITADLKLYLPEPMVPSVIVVCEQLPMLANGKIDRNALSVQPLQLDSANFVEPSTDVQRTLANIFEQLTGRTRIGIHDDFFAIGGHSLLAMKLLNRVRDSFEISLSLKTIFANPTIAELAECLQRAQIDSADKNSNKGYKQNESVHFGTHHPLSFSQQRLWFIDQFQGHSSQYNLQGIFKLHGELDRNALEAAFNNIIERHRILKFNYKVESGADALQFENELAKFSLVFHDLTALDAHHQSNRIEQTIESDYKHSFDLERDLMIRGQLIRLQNTEHVLIVTMHHIVSDGWSIDILCKELTQFYAQHIRGELPSYQQLSNSYVDYVYWQRHQFQSANNTNELDYWRTKLAGIPKVHDLPTDRARRNESLVGGALYCQAMPASLEAKLREYIKASGHTLFLVLQTAFGVWMSRLSQQQTIALGTPVSGRETSEFEPLIGNFINTLVLYNEVNPDNTFAQALCSFKQTLNEALQNQSIPFDLLVEQLNVERNIAIHPLIQIVFRVNNQINEALQLEGVQVELLDAPIRQAKLDLEVSVIDSHEQIVVEWLYDNALWDQKSIERFFAQYCHIIEQCLTHSDTQLAKLEVCSKVEQAQLLKYARYVEIDAVQAPNWVHKFSLLAQQQPDHIAVRNNNTSLTYAQLDMLSNQLAHSLLEMEFSVQSRIGILLPSSMHMVLGVIAILKAQHVYVPLHIDTPVDGLATIVDDANMTLILALSSDAPRLIECGTDFLLLDDIFEQQGNFSIYPATYPEVFHTHNAHELLCYIIYTSGSTGKPKGVAITYSNLNAYLQHACTQYIEHTEELKESIVSTPLAFDATVTSLIPMLITGGTVNILSDDASQLSVLTEALFHSPNNVLFKLTPAHLQAIQALSDGLFNYDCKHIVVVGGEALPVSLISSLKNRLPQVSWINEYGPTETTVGSSIYTVEPHFSLRDLEKLPDMPIGLPIEQVGMIVVDKFDQLAPFNTPGELLICGPVVSPGYINQTPLNDKKFVDIRVPFKEGTVKQRFYRTGDIVKWYSKDGIVPSYIRFCGRSDDVIKLRGYRIDTGSLCHHIRAFDAIVDCAVTMDVDGAFLCAHYVVTPHSSFDVKKLKKHLANKLPAYMVPSKFNQVEYLPLTPNGKVDLTALHTQFVNAAVQPPAKMELATLTALQAYLLQLYSEMLQAPNVMLEDSFFELGGHSLLAIRLISQIRADKNFDITLEQLFKTPSVLSLAEALEQCPLIDDSNIIVSVSRSKRLPLSYAQHRLWLIEQVQQGATQYHMPASFELTGVLNINAFQQALNAVISRHEVLRTHILPGSSGEAPEQLINERFDVPCVVHDLSTNDDEAIADKIANLKKQALLAPFNLTTDVLLRVMIIKLSAQHHHIHFNMHHIASDGWSMAILVREFIAFYRHFNGESGFQLPTKLSQPLQIQYADFAYWQRQLAQQKEVENSLNYWQNQLQNIPSLHQLPLDKPRPSLQQLEGETYTQYLSPSITQAIHKQCAQQGVTLFMWLHSVFSLLVMRFSQTSDVLIGSPVAGREQSEVSDLIGFFVNTLVIRAQTEGTQSFAAFLQQQKNVIVDAFKHQTVPFEQLVELLQPERNLAHQPLFQILFALQNNEVTEFELPDLQITQLPTQAHNMKFDLEVNAIERDSGIELQWNFATSLFKRTSIKQLADSFSVMITALLETPSLNIATVPLNTPEQQLYLANLFAPNQSDDENRCDEVHSLVTQLNQVMTRCADDVAVITSSGMQLSFFELQQRALQLAALLRANNVEKGDRVAICLPASSDMIVAVIATWYVGAAYVPVDPKLPIERANFIIQDARVSCLVTNTQTQQLGIAEYCEQAAIAVANIDELTQRNITDVLSAEVKVAADDLAYIIYTSGTTGQPKGVAISHANISVYLNHAQAHYLGERQKVSVLSTPLAFDASVTSIWAPLLSGVAVMVLPDDDTLIDTLASQVFSPTSGLFKLTPAHLQALLNYLPAQPVLSTHVMVVGGEALSVQLLEQFAHVLPNCLWVNEYGPTEATVGTCVYSVNKDDIQKLITQGEHNVPIGRAIMNTHLLVVDEHQQLVPLGVCGELYISGANLAQGYFDNQALTKDKFVSMTLPGKNSATRYYRSGDKVRWLTDEQGEPTQLQFYGRYDHQVKLRGYRIELSEVEHHLTQVPQVEQAVVLLNQQQEALEAFVVLKEDGNSPKDKPYYVLSQEQLEPLLQHVAKFLPHYMQPNKVIALNAVPLTINGKVDTKKLQLISNESELITQKVSPRNELETSLTEIFAALLNVQSVGITDSFFALGGHSLLATQCASIIKEQLNIDIPVKVLFERPTIAALSQWYAINQAAENINPQDSTSDTSEEMFL</sequence>
<dbReference type="Gene3D" id="3.30.559.10">
    <property type="entry name" value="Chloramphenicol acetyltransferase-like domain"/>
    <property type="match status" value="3"/>
</dbReference>
<dbReference type="SUPFAM" id="SSF52777">
    <property type="entry name" value="CoA-dependent acyltransferases"/>
    <property type="match status" value="6"/>
</dbReference>
<evidence type="ECO:0000259" key="4">
    <source>
        <dbReference type="PROSITE" id="PS50075"/>
    </source>
</evidence>
<dbReference type="Gene3D" id="2.30.38.10">
    <property type="entry name" value="Luciferase, Domain 3"/>
    <property type="match status" value="2"/>
</dbReference>
<dbReference type="InterPro" id="IPR006162">
    <property type="entry name" value="Ppantetheine_attach_site"/>
</dbReference>
<feature type="domain" description="Carrier" evidence="4">
    <location>
        <begin position="2117"/>
        <end position="2192"/>
    </location>
</feature>
<dbReference type="PANTHER" id="PTHR45527">
    <property type="entry name" value="NONRIBOSOMAL PEPTIDE SYNTHETASE"/>
    <property type="match status" value="1"/>
</dbReference>
<dbReference type="Gene3D" id="3.30.300.30">
    <property type="match status" value="3"/>
</dbReference>
<dbReference type="FunFam" id="1.10.1200.10:FF:000005">
    <property type="entry name" value="Nonribosomal peptide synthetase 1"/>
    <property type="match status" value="2"/>
</dbReference>
<evidence type="ECO:0000256" key="1">
    <source>
        <dbReference type="ARBA" id="ARBA00001957"/>
    </source>
</evidence>
<evidence type="ECO:0000256" key="3">
    <source>
        <dbReference type="ARBA" id="ARBA00022553"/>
    </source>
</evidence>
<dbReference type="InterPro" id="IPR001242">
    <property type="entry name" value="Condensation_dom"/>
</dbReference>
<dbReference type="GO" id="GO:0043041">
    <property type="term" value="P:amino acid activation for nonribosomal peptide biosynthetic process"/>
    <property type="evidence" value="ECO:0007669"/>
    <property type="project" value="TreeGrafter"/>
</dbReference>
<dbReference type="Pfam" id="PF00668">
    <property type="entry name" value="Condensation"/>
    <property type="match status" value="3"/>
</dbReference>
<dbReference type="PROSITE" id="PS00012">
    <property type="entry name" value="PHOSPHOPANTETHEINE"/>
    <property type="match status" value="2"/>
</dbReference>
<comment type="cofactor">
    <cofactor evidence="1">
        <name>pantetheine 4'-phosphate</name>
        <dbReference type="ChEBI" id="CHEBI:47942"/>
    </cofactor>
</comment>
<dbReference type="InterPro" id="IPR000873">
    <property type="entry name" value="AMP-dep_synth/lig_dom"/>
</dbReference>
<evidence type="ECO:0000256" key="2">
    <source>
        <dbReference type="ARBA" id="ARBA00022450"/>
    </source>
</evidence>
<dbReference type="FunFam" id="3.40.50.980:FF:000001">
    <property type="entry name" value="Non-ribosomal peptide synthetase"/>
    <property type="match status" value="1"/>
</dbReference>
<dbReference type="PROSITE" id="PS50075">
    <property type="entry name" value="CARRIER"/>
    <property type="match status" value="3"/>
</dbReference>